<feature type="domain" description="Heterokaryon incompatibility" evidence="1">
    <location>
        <begin position="57"/>
        <end position="208"/>
    </location>
</feature>
<dbReference type="Proteomes" id="UP001498398">
    <property type="component" value="Unassembled WGS sequence"/>
</dbReference>
<evidence type="ECO:0000313" key="3">
    <source>
        <dbReference type="EMBL" id="KAK7459619.1"/>
    </source>
</evidence>
<dbReference type="InterPro" id="IPR052895">
    <property type="entry name" value="HetReg/Transcr_Mod"/>
</dbReference>
<dbReference type="PANTHER" id="PTHR24148:SF64">
    <property type="entry name" value="HETEROKARYON INCOMPATIBILITY DOMAIN-CONTAINING PROTEIN"/>
    <property type="match status" value="1"/>
</dbReference>
<dbReference type="PANTHER" id="PTHR24148">
    <property type="entry name" value="ANKYRIN REPEAT DOMAIN-CONTAINING PROTEIN 39 HOMOLOG-RELATED"/>
    <property type="match status" value="1"/>
</dbReference>
<gene>
    <name evidence="3" type="ORF">VKT23_009599</name>
    <name evidence="2" type="ORF">VKT23_015036</name>
</gene>
<evidence type="ECO:0000313" key="4">
    <source>
        <dbReference type="Proteomes" id="UP001498398"/>
    </source>
</evidence>
<name>A0ABR1JE82_9AGAR</name>
<sequence length="597" mass="67897">MEKMMLRSINTLAALKISPAISNMIKSIPTYLYDCHLLKLRRDVDILSELGTDSLRYLIVTHVWGQPENIKIPGVKWDVPIIEGKFEEILQYTKKRGFRWMWMDCICIRQDNQELVDADAGGHEKEAEIGRMQEYYRNASECLCIPGYPDVFLDAFHKQIELRDIIGKYNPSESLNFAEDMKRAWKNIEFLDKVLGDPWFARTWTYQELILSNNIRLLDGTSLDLEYLANVVHWYFDILYKGTLQRPNAADCEDYPYVRPGHEVVIAPDRAWADNLESWTAKSEFQKNGFLHLPNAVSLSKWKKCKYPVDKLYGLYGMIRDEEKVQVNYGEKTGDERILVERWKETMKSVVSRGLMWPLLTDAMVDHAIKGEKWIPIITADSYSWDNHGHQDNINRLKPSIGANGLRLVVRPVGHIVGASAVFGDGGGETNKLVTCVWILGAKGFDIRPIQELMRQGILGSSMERGADPMAAVEALDKALHASSLDECFAYVEIGGGGDTTDPSLRRRIRGGWNRCVVCVAKEGDQGKPMVFQAWIYGESTRPQKGKCHVFDVTSDGRATRWIIANREEDGTYTKIGSMKSLFLQSTSDTSMEITLN</sequence>
<keyword evidence="4" id="KW-1185">Reference proteome</keyword>
<dbReference type="EMBL" id="JBANRG010000016">
    <property type="protein sequence ID" value="KAK7459619.1"/>
    <property type="molecule type" value="Genomic_DNA"/>
</dbReference>
<dbReference type="Pfam" id="PF06985">
    <property type="entry name" value="HET"/>
    <property type="match status" value="1"/>
</dbReference>
<comment type="caution">
    <text evidence="3">The sequence shown here is derived from an EMBL/GenBank/DDBJ whole genome shotgun (WGS) entry which is preliminary data.</text>
</comment>
<accession>A0ABR1JE82</accession>
<proteinExistence type="predicted"/>
<dbReference type="InterPro" id="IPR010730">
    <property type="entry name" value="HET"/>
</dbReference>
<evidence type="ECO:0000259" key="1">
    <source>
        <dbReference type="Pfam" id="PF06985"/>
    </source>
</evidence>
<protein>
    <recommendedName>
        <fullName evidence="1">Heterokaryon incompatibility domain-containing protein</fullName>
    </recommendedName>
</protein>
<reference evidence="3 4" key="1">
    <citation type="submission" date="2024-01" db="EMBL/GenBank/DDBJ databases">
        <title>A draft genome for the cacao thread blight pathogen Marasmiellus scandens.</title>
        <authorList>
            <person name="Baruah I.K."/>
            <person name="Leung J."/>
            <person name="Bukari Y."/>
            <person name="Amoako-Attah I."/>
            <person name="Meinhardt L.W."/>
            <person name="Bailey B.A."/>
            <person name="Cohen S.P."/>
        </authorList>
    </citation>
    <scope>NUCLEOTIDE SEQUENCE [LARGE SCALE GENOMIC DNA]</scope>
    <source>
        <strain evidence="3 4">GH-19</strain>
    </source>
</reference>
<evidence type="ECO:0000313" key="2">
    <source>
        <dbReference type="EMBL" id="KAK7445168.1"/>
    </source>
</evidence>
<organism evidence="3 4">
    <name type="scientific">Marasmiellus scandens</name>
    <dbReference type="NCBI Taxonomy" id="2682957"/>
    <lineage>
        <taxon>Eukaryota</taxon>
        <taxon>Fungi</taxon>
        <taxon>Dikarya</taxon>
        <taxon>Basidiomycota</taxon>
        <taxon>Agaricomycotina</taxon>
        <taxon>Agaricomycetes</taxon>
        <taxon>Agaricomycetidae</taxon>
        <taxon>Agaricales</taxon>
        <taxon>Marasmiineae</taxon>
        <taxon>Omphalotaceae</taxon>
        <taxon>Marasmiellus</taxon>
    </lineage>
</organism>
<dbReference type="EMBL" id="JBANRG010000048">
    <property type="protein sequence ID" value="KAK7445168.1"/>
    <property type="molecule type" value="Genomic_DNA"/>
</dbReference>